<keyword evidence="7 10" id="KW-0573">Peptidoglycan synthesis</keyword>
<accession>A0A9E2NNY9</accession>
<evidence type="ECO:0000256" key="6">
    <source>
        <dbReference type="ARBA" id="ARBA00022960"/>
    </source>
</evidence>
<dbReference type="SUPFAM" id="SSF63418">
    <property type="entry name" value="MurE/MurF N-terminal domain"/>
    <property type="match status" value="1"/>
</dbReference>
<gene>
    <name evidence="10" type="primary">murF</name>
    <name evidence="15" type="ORF">H9791_06870</name>
</gene>
<evidence type="ECO:0000259" key="12">
    <source>
        <dbReference type="Pfam" id="PF01225"/>
    </source>
</evidence>
<dbReference type="GO" id="GO:0008360">
    <property type="term" value="P:regulation of cell shape"/>
    <property type="evidence" value="ECO:0007669"/>
    <property type="project" value="UniProtKB-KW"/>
</dbReference>
<dbReference type="GO" id="GO:0047480">
    <property type="term" value="F:UDP-N-acetylmuramoyl-tripeptide-D-alanyl-D-alanine ligase activity"/>
    <property type="evidence" value="ECO:0007669"/>
    <property type="project" value="UniProtKB-UniRule"/>
</dbReference>
<keyword evidence="4 10" id="KW-0547">Nucleotide-binding</keyword>
<evidence type="ECO:0000256" key="4">
    <source>
        <dbReference type="ARBA" id="ARBA00022741"/>
    </source>
</evidence>
<dbReference type="NCBIfam" id="TIGR01143">
    <property type="entry name" value="murF"/>
    <property type="match status" value="1"/>
</dbReference>
<feature type="domain" description="Mur ligase N-terminal catalytic" evidence="12">
    <location>
        <begin position="15"/>
        <end position="87"/>
    </location>
</feature>
<dbReference type="InterPro" id="IPR036565">
    <property type="entry name" value="Mur-like_cat_sf"/>
</dbReference>
<dbReference type="InterPro" id="IPR036615">
    <property type="entry name" value="Mur_ligase_C_dom_sf"/>
</dbReference>
<dbReference type="Gene3D" id="3.40.1190.10">
    <property type="entry name" value="Mur-like, catalytic domain"/>
    <property type="match status" value="1"/>
</dbReference>
<keyword evidence="9 10" id="KW-0961">Cell wall biogenesis/degradation</keyword>
<reference evidence="15" key="1">
    <citation type="journal article" date="2021" name="PeerJ">
        <title>Extensive microbial diversity within the chicken gut microbiome revealed by metagenomics and culture.</title>
        <authorList>
            <person name="Gilroy R."/>
            <person name="Ravi A."/>
            <person name="Getino M."/>
            <person name="Pursley I."/>
            <person name="Horton D.L."/>
            <person name="Alikhan N.F."/>
            <person name="Baker D."/>
            <person name="Gharbi K."/>
            <person name="Hall N."/>
            <person name="Watson M."/>
            <person name="Adriaenssens E.M."/>
            <person name="Foster-Nyarko E."/>
            <person name="Jarju S."/>
            <person name="Secka A."/>
            <person name="Antonio M."/>
            <person name="Oren A."/>
            <person name="Chaudhuri R.R."/>
            <person name="La Ragione R."/>
            <person name="Hildebrand F."/>
            <person name="Pallen M.J."/>
        </authorList>
    </citation>
    <scope>NUCLEOTIDE SEQUENCE</scope>
    <source>
        <strain evidence="15">B3-3758</strain>
    </source>
</reference>
<reference evidence="15" key="2">
    <citation type="submission" date="2021-04" db="EMBL/GenBank/DDBJ databases">
        <authorList>
            <person name="Gilroy R."/>
        </authorList>
    </citation>
    <scope>NUCLEOTIDE SEQUENCE</scope>
    <source>
        <strain evidence="15">B3-3758</strain>
    </source>
</reference>
<keyword evidence="3 10" id="KW-0132">Cell division</keyword>
<dbReference type="InterPro" id="IPR000713">
    <property type="entry name" value="Mur_ligase_N"/>
</dbReference>
<dbReference type="InterPro" id="IPR035911">
    <property type="entry name" value="MurE/MurF_N"/>
</dbReference>
<feature type="domain" description="Mur ligase central" evidence="14">
    <location>
        <begin position="98"/>
        <end position="284"/>
    </location>
</feature>
<protein>
    <recommendedName>
        <fullName evidence="10 11">UDP-N-acetylmuramoyl-tripeptide--D-alanyl-D-alanine ligase</fullName>
        <ecNumber evidence="10 11">6.3.2.10</ecNumber>
    </recommendedName>
    <alternativeName>
        <fullName evidence="10">D-alanyl-D-alanine-adding enzyme</fullName>
    </alternativeName>
</protein>
<dbReference type="HAMAP" id="MF_02019">
    <property type="entry name" value="MurF"/>
    <property type="match status" value="1"/>
</dbReference>
<dbReference type="Gene3D" id="3.40.1390.10">
    <property type="entry name" value="MurE/MurF, N-terminal domain"/>
    <property type="match status" value="1"/>
</dbReference>
<evidence type="ECO:0000256" key="3">
    <source>
        <dbReference type="ARBA" id="ARBA00022618"/>
    </source>
</evidence>
<evidence type="ECO:0000256" key="5">
    <source>
        <dbReference type="ARBA" id="ARBA00022840"/>
    </source>
</evidence>
<dbReference type="SUPFAM" id="SSF53623">
    <property type="entry name" value="MurD-like peptide ligases, catalytic domain"/>
    <property type="match status" value="1"/>
</dbReference>
<evidence type="ECO:0000256" key="1">
    <source>
        <dbReference type="ARBA" id="ARBA00022490"/>
    </source>
</evidence>
<evidence type="ECO:0000256" key="2">
    <source>
        <dbReference type="ARBA" id="ARBA00022598"/>
    </source>
</evidence>
<evidence type="ECO:0000256" key="10">
    <source>
        <dbReference type="HAMAP-Rule" id="MF_02019"/>
    </source>
</evidence>
<dbReference type="GO" id="GO:0051301">
    <property type="term" value="P:cell division"/>
    <property type="evidence" value="ECO:0007669"/>
    <property type="project" value="UniProtKB-KW"/>
</dbReference>
<sequence>MTDLTTLYRIFLQSTGVTTDSRRCPAGSLFIALRGETFDGNAFAAQALKDGCACAVVDNPQYLPEGDPRYLLVDDCLKTLQQLARHHRRALGTPVIGITGTNGKTTTKELMAAVLSQQYQLHYTQGNLNNHIGVPLTLLELRPEHQLAVIEMGASHPGDIRELVDIAEPDYGLITNVGRAHLEGFGSFEGVIRTKGELFDYLREKGGATVFVHDDNPYLKDMAHDLKQVCYGSQAGLYVCGRMTGNSPYLALAWHTEGEAEEHPVQTHLIGEYNLPNALAAITVGRYFNVPAGQICHALESYVPHNNRSQLVRTADNTLIVDAYNANPTSMKAAIDNFHKMQAAHKMLILGDMRELGTDSPALHQEVVDQLETYGFEDVVLVGTAFAATRHHYPTYPDAPALIANLQAHHPTGKTILIKGSNGLHLNTVAEALK</sequence>
<evidence type="ECO:0000259" key="13">
    <source>
        <dbReference type="Pfam" id="PF02875"/>
    </source>
</evidence>
<dbReference type="InterPro" id="IPR004101">
    <property type="entry name" value="Mur_ligase_C"/>
</dbReference>
<comment type="function">
    <text evidence="10 11">Involved in cell wall formation. Catalyzes the final step in the synthesis of UDP-N-acetylmuramoyl-pentapeptide, the precursor of murein.</text>
</comment>
<organism evidence="15 16">
    <name type="scientific">Candidatus Bacteroides intestinipullorum</name>
    <dbReference type="NCBI Taxonomy" id="2838471"/>
    <lineage>
        <taxon>Bacteria</taxon>
        <taxon>Pseudomonadati</taxon>
        <taxon>Bacteroidota</taxon>
        <taxon>Bacteroidia</taxon>
        <taxon>Bacteroidales</taxon>
        <taxon>Bacteroidaceae</taxon>
        <taxon>Bacteroides</taxon>
    </lineage>
</organism>
<keyword evidence="8 10" id="KW-0131">Cell cycle</keyword>
<dbReference type="InterPro" id="IPR013221">
    <property type="entry name" value="Mur_ligase_cen"/>
</dbReference>
<keyword evidence="1 10" id="KW-0963">Cytoplasm</keyword>
<comment type="similarity">
    <text evidence="10">Belongs to the MurCDEF family. MurF subfamily.</text>
</comment>
<dbReference type="InterPro" id="IPR005863">
    <property type="entry name" value="UDP-N-AcMur_synth"/>
</dbReference>
<dbReference type="Gene3D" id="3.90.190.20">
    <property type="entry name" value="Mur ligase, C-terminal domain"/>
    <property type="match status" value="1"/>
</dbReference>
<evidence type="ECO:0000256" key="11">
    <source>
        <dbReference type="RuleBase" id="RU004136"/>
    </source>
</evidence>
<dbReference type="AlphaFoldDB" id="A0A9E2NNY9"/>
<evidence type="ECO:0000259" key="14">
    <source>
        <dbReference type="Pfam" id="PF08245"/>
    </source>
</evidence>
<evidence type="ECO:0000256" key="9">
    <source>
        <dbReference type="ARBA" id="ARBA00023316"/>
    </source>
</evidence>
<dbReference type="SUPFAM" id="SSF53244">
    <property type="entry name" value="MurD-like peptide ligases, peptide-binding domain"/>
    <property type="match status" value="1"/>
</dbReference>
<dbReference type="GO" id="GO:0009252">
    <property type="term" value="P:peptidoglycan biosynthetic process"/>
    <property type="evidence" value="ECO:0007669"/>
    <property type="project" value="UniProtKB-UniRule"/>
</dbReference>
<feature type="binding site" evidence="10">
    <location>
        <begin position="100"/>
        <end position="106"/>
    </location>
    <ligand>
        <name>ATP</name>
        <dbReference type="ChEBI" id="CHEBI:30616"/>
    </ligand>
</feature>
<dbReference type="Pfam" id="PF01225">
    <property type="entry name" value="Mur_ligase"/>
    <property type="match status" value="1"/>
</dbReference>
<comment type="caution">
    <text evidence="15">The sequence shown here is derived from an EMBL/GenBank/DDBJ whole genome shotgun (WGS) entry which is preliminary data.</text>
</comment>
<dbReference type="Pfam" id="PF08245">
    <property type="entry name" value="Mur_ligase_M"/>
    <property type="match status" value="1"/>
</dbReference>
<dbReference type="Pfam" id="PF02875">
    <property type="entry name" value="Mur_ligase_C"/>
    <property type="match status" value="1"/>
</dbReference>
<dbReference type="EMBL" id="JAHLFO010000096">
    <property type="protein sequence ID" value="MBU3814217.1"/>
    <property type="molecule type" value="Genomic_DNA"/>
</dbReference>
<comment type="catalytic activity">
    <reaction evidence="10 11">
        <text>D-alanyl-D-alanine + UDP-N-acetyl-alpha-D-muramoyl-L-alanyl-gamma-D-glutamyl-meso-2,6-diaminopimelate + ATP = UDP-N-acetyl-alpha-D-muramoyl-L-alanyl-gamma-D-glutamyl-meso-2,6-diaminopimeloyl-D-alanyl-D-alanine + ADP + phosphate + H(+)</text>
        <dbReference type="Rhea" id="RHEA:28374"/>
        <dbReference type="ChEBI" id="CHEBI:15378"/>
        <dbReference type="ChEBI" id="CHEBI:30616"/>
        <dbReference type="ChEBI" id="CHEBI:43474"/>
        <dbReference type="ChEBI" id="CHEBI:57822"/>
        <dbReference type="ChEBI" id="CHEBI:61386"/>
        <dbReference type="ChEBI" id="CHEBI:83905"/>
        <dbReference type="ChEBI" id="CHEBI:456216"/>
        <dbReference type="EC" id="6.3.2.10"/>
    </reaction>
</comment>
<evidence type="ECO:0000313" key="15">
    <source>
        <dbReference type="EMBL" id="MBU3814217.1"/>
    </source>
</evidence>
<dbReference type="GO" id="GO:0071555">
    <property type="term" value="P:cell wall organization"/>
    <property type="evidence" value="ECO:0007669"/>
    <property type="project" value="UniProtKB-KW"/>
</dbReference>
<dbReference type="EC" id="6.3.2.10" evidence="10 11"/>
<keyword evidence="2 10" id="KW-0436">Ligase</keyword>
<dbReference type="Proteomes" id="UP000824236">
    <property type="component" value="Unassembled WGS sequence"/>
</dbReference>
<comment type="pathway">
    <text evidence="10 11">Cell wall biogenesis; peptidoglycan biosynthesis.</text>
</comment>
<keyword evidence="6 10" id="KW-0133">Cell shape</keyword>
<keyword evidence="5 10" id="KW-0067">ATP-binding</keyword>
<feature type="domain" description="Mur ligase C-terminal" evidence="13">
    <location>
        <begin position="308"/>
        <end position="421"/>
    </location>
</feature>
<dbReference type="GO" id="GO:0005737">
    <property type="term" value="C:cytoplasm"/>
    <property type="evidence" value="ECO:0007669"/>
    <property type="project" value="UniProtKB-SubCell"/>
</dbReference>
<dbReference type="PANTHER" id="PTHR43024:SF1">
    <property type="entry name" value="UDP-N-ACETYLMURAMOYL-TRIPEPTIDE--D-ALANYL-D-ALANINE LIGASE"/>
    <property type="match status" value="1"/>
</dbReference>
<comment type="subcellular location">
    <subcellularLocation>
        <location evidence="10 11">Cytoplasm</location>
    </subcellularLocation>
</comment>
<evidence type="ECO:0000256" key="7">
    <source>
        <dbReference type="ARBA" id="ARBA00022984"/>
    </source>
</evidence>
<dbReference type="InterPro" id="IPR051046">
    <property type="entry name" value="MurCDEF_CellWall_CoF430Synth"/>
</dbReference>
<dbReference type="PANTHER" id="PTHR43024">
    <property type="entry name" value="UDP-N-ACETYLMURAMOYL-TRIPEPTIDE--D-ALANYL-D-ALANINE LIGASE"/>
    <property type="match status" value="1"/>
</dbReference>
<proteinExistence type="inferred from homology"/>
<name>A0A9E2NNY9_9BACE</name>
<evidence type="ECO:0000256" key="8">
    <source>
        <dbReference type="ARBA" id="ARBA00023306"/>
    </source>
</evidence>
<dbReference type="GO" id="GO:0005524">
    <property type="term" value="F:ATP binding"/>
    <property type="evidence" value="ECO:0007669"/>
    <property type="project" value="UniProtKB-UniRule"/>
</dbReference>
<evidence type="ECO:0000313" key="16">
    <source>
        <dbReference type="Proteomes" id="UP000824236"/>
    </source>
</evidence>